<sequence>MPQTKEQRRAQQRLCKKRRYNQIKNDPELLAIEKEKRKMQYLKRKEEKKVLQIKDRTPRSQREQRKRWKENSRRYRKKNKEGNNNEIKLETIQIEEVSALGATEEPDKNIEEQDPLKHGSECPAVKRAVRAIRYKELKKRKILLSIINALKKKNESQLKTIRKQQKKLQFISLKSSSTDILKQQKLNDKSTIIPNHLSLCQANRRSKINKIISFYCEDSNSTVAAGKKEYITRNKKRMQKRYLTAPLIDLYKKFKHSANSDIHYSFFCKNRPFWVLYPKPTNRETCKCSIHTNMELLVTAMNKSSILNEKNPSDILSTLCCDSFNTNCLQRVCKTCASRNLIYREFNNEIDLTFFEWIKVTKEVILENGTKKRQIITLKQKVVMKPMEAIAKLENELTKYMDHTYKICNQYKVIKCLKENLNIHEAVVHVDFSENYNLKYAQEIQSFHFGVSRQQVSLHTDVIYTHSFITGEVCPISMCTLSSCLQHDAASIWAHLVPVLDEVIRLNPFVDTVHFLSDSPSSQYRNKYMFYIISQLTSSHSNITRITWNYSEAGHGKGAPDGVGATVKRTADQMVHFGLDVGNFDQFYEIISSRIDNVIIKRVTEEEIIQKKRLIPEKLKPFRGTLSVHQVLWDKFIPRITMRNASCFLCNVGDVCAHGKHLGYINSMPVIQNDNENIDFVIPLANTKPKSVKPNKIKIISNILIDVTNKIKPTSHDLVGTNN</sequence>
<name>A0A8J9V1B2_9NEOP</name>
<dbReference type="PANTHER" id="PTHR46601">
    <property type="entry name" value="ULP_PROTEASE DOMAIN-CONTAINING PROTEIN"/>
    <property type="match status" value="1"/>
</dbReference>
<feature type="compositionally biased region" description="Basic and acidic residues" evidence="1">
    <location>
        <begin position="43"/>
        <end position="73"/>
    </location>
</feature>
<protein>
    <submittedName>
        <fullName evidence="2">Uncharacterized protein</fullName>
    </submittedName>
</protein>
<evidence type="ECO:0000256" key="1">
    <source>
        <dbReference type="SAM" id="MobiDB-lite"/>
    </source>
</evidence>
<evidence type="ECO:0000313" key="2">
    <source>
        <dbReference type="EMBL" id="CAH0729843.1"/>
    </source>
</evidence>
<feature type="region of interest" description="Disordered" evidence="1">
    <location>
        <begin position="1"/>
        <end position="20"/>
    </location>
</feature>
<feature type="compositionally biased region" description="Basic residues" evidence="1">
    <location>
        <begin position="10"/>
        <end position="20"/>
    </location>
</feature>
<dbReference type="AlphaFoldDB" id="A0A8J9V1B2"/>
<dbReference type="OrthoDB" id="6375801at2759"/>
<dbReference type="Proteomes" id="UP000838878">
    <property type="component" value="Chromosome 8"/>
</dbReference>
<feature type="non-terminal residue" evidence="2">
    <location>
        <position position="723"/>
    </location>
</feature>
<dbReference type="EMBL" id="OV170228">
    <property type="protein sequence ID" value="CAH0729843.1"/>
    <property type="molecule type" value="Genomic_DNA"/>
</dbReference>
<organism evidence="2 3">
    <name type="scientific">Brenthis ino</name>
    <name type="common">lesser marbled fritillary</name>
    <dbReference type="NCBI Taxonomy" id="405034"/>
    <lineage>
        <taxon>Eukaryota</taxon>
        <taxon>Metazoa</taxon>
        <taxon>Ecdysozoa</taxon>
        <taxon>Arthropoda</taxon>
        <taxon>Hexapoda</taxon>
        <taxon>Insecta</taxon>
        <taxon>Pterygota</taxon>
        <taxon>Neoptera</taxon>
        <taxon>Endopterygota</taxon>
        <taxon>Lepidoptera</taxon>
        <taxon>Glossata</taxon>
        <taxon>Ditrysia</taxon>
        <taxon>Papilionoidea</taxon>
        <taxon>Nymphalidae</taxon>
        <taxon>Heliconiinae</taxon>
        <taxon>Argynnini</taxon>
        <taxon>Brenthis</taxon>
    </lineage>
</organism>
<feature type="region of interest" description="Disordered" evidence="1">
    <location>
        <begin position="43"/>
        <end position="86"/>
    </location>
</feature>
<accession>A0A8J9V1B2</accession>
<evidence type="ECO:0000313" key="3">
    <source>
        <dbReference type="Proteomes" id="UP000838878"/>
    </source>
</evidence>
<gene>
    <name evidence="2" type="ORF">BINO364_LOCUS14894</name>
</gene>
<proteinExistence type="predicted"/>
<keyword evidence="3" id="KW-1185">Reference proteome</keyword>
<reference evidence="2" key="1">
    <citation type="submission" date="2021-12" db="EMBL/GenBank/DDBJ databases">
        <authorList>
            <person name="Martin H S."/>
        </authorList>
    </citation>
    <scope>NUCLEOTIDE SEQUENCE</scope>
</reference>
<dbReference type="PANTHER" id="PTHR46601:SF2">
    <property type="entry name" value="UBIQUITIN-LIKE PROTEASE FAMILY PROFILE DOMAIN-CONTAINING PROTEIN"/>
    <property type="match status" value="1"/>
</dbReference>